<protein>
    <submittedName>
        <fullName evidence="1">Uncharacterized protein</fullName>
    </submittedName>
</protein>
<reference evidence="1" key="1">
    <citation type="submission" date="2014-11" db="EMBL/GenBank/DDBJ databases">
        <authorList>
            <person name="Amaro Gonzalez C."/>
        </authorList>
    </citation>
    <scope>NUCLEOTIDE SEQUENCE</scope>
</reference>
<dbReference type="AlphaFoldDB" id="A0A0E9S143"/>
<dbReference type="EMBL" id="GBXM01073408">
    <property type="protein sequence ID" value="JAH35169.1"/>
    <property type="molecule type" value="Transcribed_RNA"/>
</dbReference>
<evidence type="ECO:0000313" key="1">
    <source>
        <dbReference type="EMBL" id="JAH35169.1"/>
    </source>
</evidence>
<sequence>MTQDAALLRYQSSSPFNQGGGWRSKSLSVAVRCISAKCGERCMYMSEPLEPPPASLSDHVTSQKSE</sequence>
<proteinExistence type="predicted"/>
<organism evidence="1">
    <name type="scientific">Anguilla anguilla</name>
    <name type="common">European freshwater eel</name>
    <name type="synonym">Muraena anguilla</name>
    <dbReference type="NCBI Taxonomy" id="7936"/>
    <lineage>
        <taxon>Eukaryota</taxon>
        <taxon>Metazoa</taxon>
        <taxon>Chordata</taxon>
        <taxon>Craniata</taxon>
        <taxon>Vertebrata</taxon>
        <taxon>Euteleostomi</taxon>
        <taxon>Actinopterygii</taxon>
        <taxon>Neopterygii</taxon>
        <taxon>Teleostei</taxon>
        <taxon>Anguilliformes</taxon>
        <taxon>Anguillidae</taxon>
        <taxon>Anguilla</taxon>
    </lineage>
</organism>
<accession>A0A0E9S143</accession>
<name>A0A0E9S143_ANGAN</name>
<reference evidence="1" key="2">
    <citation type="journal article" date="2015" name="Fish Shellfish Immunol.">
        <title>Early steps in the European eel (Anguilla anguilla)-Vibrio vulnificus interaction in the gills: Role of the RtxA13 toxin.</title>
        <authorList>
            <person name="Callol A."/>
            <person name="Pajuelo D."/>
            <person name="Ebbesson L."/>
            <person name="Teles M."/>
            <person name="MacKenzie S."/>
            <person name="Amaro C."/>
        </authorList>
    </citation>
    <scope>NUCLEOTIDE SEQUENCE</scope>
</reference>